<dbReference type="SUPFAM" id="SSF54593">
    <property type="entry name" value="Glyoxalase/Bleomycin resistance protein/Dihydroxybiphenyl dioxygenase"/>
    <property type="match status" value="1"/>
</dbReference>
<dbReference type="EMBL" id="JAVDWU010000008">
    <property type="protein sequence ID" value="MDR7151578.1"/>
    <property type="molecule type" value="Genomic_DNA"/>
</dbReference>
<dbReference type="PANTHER" id="PTHR34109:SF1">
    <property type="entry name" value="VOC DOMAIN-CONTAINING PROTEIN"/>
    <property type="match status" value="1"/>
</dbReference>
<dbReference type="PANTHER" id="PTHR34109">
    <property type="entry name" value="BNAUNNG04460D PROTEIN-RELATED"/>
    <property type="match status" value="1"/>
</dbReference>
<dbReference type="RefSeq" id="WP_310319222.1">
    <property type="nucleotide sequence ID" value="NZ_JAVDWU010000008.1"/>
</dbReference>
<protein>
    <submittedName>
        <fullName evidence="2">Glyoxalase superfamily protein PhnB</fullName>
    </submittedName>
</protein>
<dbReference type="Proteomes" id="UP001265700">
    <property type="component" value="Unassembled WGS sequence"/>
</dbReference>
<keyword evidence="3" id="KW-1185">Reference proteome</keyword>
<dbReference type="InterPro" id="IPR029068">
    <property type="entry name" value="Glyas_Bleomycin-R_OHBP_Dase"/>
</dbReference>
<gene>
    <name evidence="2" type="ORF">J2W49_003554</name>
</gene>
<accession>A0ABU1WQJ6</accession>
<sequence>MNQIHEVYPYLMVRDSVAAIRFYQEAFGAVELFRLVEPSGRIGHVELQIGPAVLMVCDEFPEYGMVGPQGDQFTGCTIHLHVDNADEMGERAVVAGATMLMPPTDQFYGERSCRLRDPFGHAWLIGHSIEKVTPEEMQRRYTAMMTGEAN</sequence>
<dbReference type="Gene3D" id="3.30.720.110">
    <property type="match status" value="1"/>
</dbReference>
<reference evidence="2 3" key="1">
    <citation type="submission" date="2023-07" db="EMBL/GenBank/DDBJ databases">
        <title>Sorghum-associated microbial communities from plants grown in Nebraska, USA.</title>
        <authorList>
            <person name="Schachtman D."/>
        </authorList>
    </citation>
    <scope>NUCLEOTIDE SEQUENCE [LARGE SCALE GENOMIC DNA]</scope>
    <source>
        <strain evidence="2 3">4249</strain>
    </source>
</reference>
<name>A0ABU1WQJ6_9BURK</name>
<evidence type="ECO:0000313" key="2">
    <source>
        <dbReference type="EMBL" id="MDR7151578.1"/>
    </source>
</evidence>
<feature type="domain" description="VOC" evidence="1">
    <location>
        <begin position="3"/>
        <end position="128"/>
    </location>
</feature>
<dbReference type="Gene3D" id="3.30.720.120">
    <property type="match status" value="1"/>
</dbReference>
<dbReference type="InterPro" id="IPR004360">
    <property type="entry name" value="Glyas_Fos-R_dOase_dom"/>
</dbReference>
<dbReference type="Pfam" id="PF00903">
    <property type="entry name" value="Glyoxalase"/>
    <property type="match status" value="1"/>
</dbReference>
<proteinExistence type="predicted"/>
<evidence type="ECO:0000313" key="3">
    <source>
        <dbReference type="Proteomes" id="UP001265700"/>
    </source>
</evidence>
<dbReference type="CDD" id="cd07246">
    <property type="entry name" value="VOC_like"/>
    <property type="match status" value="1"/>
</dbReference>
<organism evidence="2 3">
    <name type="scientific">Hydrogenophaga palleronii</name>
    <dbReference type="NCBI Taxonomy" id="65655"/>
    <lineage>
        <taxon>Bacteria</taxon>
        <taxon>Pseudomonadati</taxon>
        <taxon>Pseudomonadota</taxon>
        <taxon>Betaproteobacteria</taxon>
        <taxon>Burkholderiales</taxon>
        <taxon>Comamonadaceae</taxon>
        <taxon>Hydrogenophaga</taxon>
    </lineage>
</organism>
<dbReference type="PROSITE" id="PS51819">
    <property type="entry name" value="VOC"/>
    <property type="match status" value="1"/>
</dbReference>
<evidence type="ECO:0000259" key="1">
    <source>
        <dbReference type="PROSITE" id="PS51819"/>
    </source>
</evidence>
<dbReference type="InterPro" id="IPR037523">
    <property type="entry name" value="VOC_core"/>
</dbReference>
<comment type="caution">
    <text evidence="2">The sequence shown here is derived from an EMBL/GenBank/DDBJ whole genome shotgun (WGS) entry which is preliminary data.</text>
</comment>